<dbReference type="GeneID" id="100574797"/>
<dbReference type="InterPro" id="IPR004875">
    <property type="entry name" value="DDE_SF_endonuclease_dom"/>
</dbReference>
<dbReference type="EnsemblMetazoa" id="XM_029492370.1">
    <property type="protein sequence ID" value="XP_029348230.1"/>
    <property type="gene ID" value="LOC100574797"/>
</dbReference>
<dbReference type="GO" id="GO:0005634">
    <property type="term" value="C:nucleus"/>
    <property type="evidence" value="ECO:0007669"/>
    <property type="project" value="TreeGrafter"/>
</dbReference>
<organism evidence="3 4">
    <name type="scientific">Acyrthosiphon pisum</name>
    <name type="common">Pea aphid</name>
    <dbReference type="NCBI Taxonomy" id="7029"/>
    <lineage>
        <taxon>Eukaryota</taxon>
        <taxon>Metazoa</taxon>
        <taxon>Ecdysozoa</taxon>
        <taxon>Arthropoda</taxon>
        <taxon>Hexapoda</taxon>
        <taxon>Insecta</taxon>
        <taxon>Pterygota</taxon>
        <taxon>Neoptera</taxon>
        <taxon>Paraneoptera</taxon>
        <taxon>Hemiptera</taxon>
        <taxon>Sternorrhyncha</taxon>
        <taxon>Aphidomorpha</taxon>
        <taxon>Aphidoidea</taxon>
        <taxon>Aphididae</taxon>
        <taxon>Macrosiphini</taxon>
        <taxon>Acyrthosiphon</taxon>
    </lineage>
</organism>
<reference evidence="3" key="2">
    <citation type="submission" date="2022-06" db="UniProtKB">
        <authorList>
            <consortium name="EnsemblMetazoa"/>
        </authorList>
    </citation>
    <scope>IDENTIFICATION</scope>
</reference>
<dbReference type="GO" id="GO:0003677">
    <property type="term" value="F:DNA binding"/>
    <property type="evidence" value="ECO:0007669"/>
    <property type="project" value="TreeGrafter"/>
</dbReference>
<reference evidence="4" key="1">
    <citation type="submission" date="2010-06" db="EMBL/GenBank/DDBJ databases">
        <authorList>
            <person name="Jiang H."/>
            <person name="Abraham K."/>
            <person name="Ali S."/>
            <person name="Alsbrooks S.L."/>
            <person name="Anim B.N."/>
            <person name="Anosike U.S."/>
            <person name="Attaway T."/>
            <person name="Bandaranaike D.P."/>
            <person name="Battles P.K."/>
            <person name="Bell S.N."/>
            <person name="Bell A.V."/>
            <person name="Beltran B."/>
            <person name="Bickham C."/>
            <person name="Bustamante Y."/>
            <person name="Caleb T."/>
            <person name="Canada A."/>
            <person name="Cardenas V."/>
            <person name="Carter K."/>
            <person name="Chacko J."/>
            <person name="Chandrabose M.N."/>
            <person name="Chavez D."/>
            <person name="Chavez A."/>
            <person name="Chen L."/>
            <person name="Chu H.-S."/>
            <person name="Claassen K.J."/>
            <person name="Cockrell R."/>
            <person name="Collins M."/>
            <person name="Cooper J.A."/>
            <person name="Cree A."/>
            <person name="Curry S.M."/>
            <person name="Da Y."/>
            <person name="Dao M.D."/>
            <person name="Das B."/>
            <person name="Davila M.-L."/>
            <person name="Davy-Carroll L."/>
            <person name="Denson S."/>
            <person name="Dinh H."/>
            <person name="Ebong V.E."/>
            <person name="Edwards J.R."/>
            <person name="Egan A."/>
            <person name="El-Daye J."/>
            <person name="Escobedo L."/>
            <person name="Fernandez S."/>
            <person name="Fernando P.R."/>
            <person name="Flagg N."/>
            <person name="Forbes L.D."/>
            <person name="Fowler R.G."/>
            <person name="Fu Q."/>
            <person name="Gabisi R.A."/>
            <person name="Ganer J."/>
            <person name="Garbino Pronczuk A."/>
            <person name="Garcia R.M."/>
            <person name="Garner T."/>
            <person name="Garrett T.E."/>
            <person name="Gonzalez D.A."/>
            <person name="Hamid H."/>
            <person name="Hawkins E.S."/>
            <person name="Hirani K."/>
            <person name="Hogues M.E."/>
            <person name="Hollins B."/>
            <person name="Hsiao C.-H."/>
            <person name="Jabil R."/>
            <person name="James M.L."/>
            <person name="Jhangiani S.N."/>
            <person name="Johnson B."/>
            <person name="Johnson Q."/>
            <person name="Joshi V."/>
            <person name="Kalu J.B."/>
            <person name="Kam C."/>
            <person name="Kashfia A."/>
            <person name="Keebler J."/>
            <person name="Kisamo H."/>
            <person name="Kovar C.L."/>
            <person name="Lago L.A."/>
            <person name="Lai C.-Y."/>
            <person name="Laidlaw J."/>
            <person name="Lara F."/>
            <person name="Le T.-K."/>
            <person name="Lee S.L."/>
            <person name="Legall F.H."/>
            <person name="Lemon S.J."/>
            <person name="Lewis L.R."/>
            <person name="Li B."/>
            <person name="Liu Y."/>
            <person name="Liu Y.-S."/>
            <person name="Lopez J."/>
            <person name="Lozado R.J."/>
            <person name="Lu J."/>
            <person name="Madu R.C."/>
            <person name="Maheshwari M."/>
            <person name="Maheshwari R."/>
            <person name="Malloy K."/>
            <person name="Martinez E."/>
            <person name="Mathew T."/>
            <person name="Mercado I.C."/>
            <person name="Mercado C."/>
            <person name="Meyer B."/>
            <person name="Montgomery K."/>
            <person name="Morgan M.B."/>
            <person name="Munidasa M."/>
            <person name="Nazareth L.V."/>
            <person name="Nelson J."/>
            <person name="Ng B.M."/>
            <person name="Nguyen N.B."/>
            <person name="Nguyen P.Q."/>
            <person name="Nguyen T."/>
            <person name="Obregon M."/>
            <person name="Okwuonu G.O."/>
            <person name="Onwere C.G."/>
            <person name="Orozco G."/>
            <person name="Parra A."/>
            <person name="Patel S."/>
            <person name="Patil S."/>
            <person name="Perez A."/>
            <person name="Perez Y."/>
            <person name="Pham C."/>
            <person name="Primus E.L."/>
            <person name="Pu L.-L."/>
            <person name="Puazo M."/>
            <person name="Qin X."/>
            <person name="Quiroz J.B."/>
            <person name="Reese J."/>
            <person name="Richards S."/>
            <person name="Rives C.M."/>
            <person name="Robberts R."/>
            <person name="Ruiz S.J."/>
            <person name="Ruiz M.J."/>
            <person name="Santibanez J."/>
            <person name="Schneider B.W."/>
            <person name="Sisson I."/>
            <person name="Smith M."/>
            <person name="Sodergren E."/>
            <person name="Song X.-Z."/>
            <person name="Song B.B."/>
            <person name="Summersgill H."/>
            <person name="Thelus R."/>
            <person name="Thornton R.D."/>
            <person name="Trejos Z.Y."/>
            <person name="Usmani K."/>
            <person name="Vattathil S."/>
            <person name="Villasana D."/>
            <person name="Walker D.L."/>
            <person name="Wang S."/>
            <person name="Wang K."/>
            <person name="White C.S."/>
            <person name="Williams A.C."/>
            <person name="Williamson J."/>
            <person name="Wilson K."/>
            <person name="Woghiren I.O."/>
            <person name="Woodworth J.R."/>
            <person name="Worley K.C."/>
            <person name="Wright R.A."/>
            <person name="Wu W."/>
            <person name="Young L."/>
            <person name="Zhang L."/>
            <person name="Zhang J."/>
            <person name="Zhu Y."/>
            <person name="Muzny D.M."/>
            <person name="Weinstock G."/>
            <person name="Gibbs R.A."/>
        </authorList>
    </citation>
    <scope>NUCLEOTIDE SEQUENCE [LARGE SCALE GENOMIC DNA]</scope>
    <source>
        <strain evidence="4">LSR1</strain>
    </source>
</reference>
<dbReference type="PANTHER" id="PTHR19303">
    <property type="entry name" value="TRANSPOSON"/>
    <property type="match status" value="1"/>
</dbReference>
<dbReference type="AlphaFoldDB" id="A0A8R2JX33"/>
<dbReference type="OrthoDB" id="6626593at2759"/>
<dbReference type="PANTHER" id="PTHR19303:SF71">
    <property type="entry name" value="ZINC FINGER PHD-TYPE DOMAIN-CONTAINING PROTEIN"/>
    <property type="match status" value="1"/>
</dbReference>
<name>A0A8R2JX33_ACYPI</name>
<protein>
    <recommendedName>
        <fullName evidence="2">Ig-like domain-containing protein</fullName>
    </recommendedName>
</protein>
<feature type="domain" description="Ig-like" evidence="2">
    <location>
        <begin position="50"/>
        <end position="149"/>
    </location>
</feature>
<evidence type="ECO:0000259" key="2">
    <source>
        <dbReference type="PROSITE" id="PS50835"/>
    </source>
</evidence>
<dbReference type="InterPro" id="IPR050863">
    <property type="entry name" value="CenT-Element_Derived"/>
</dbReference>
<dbReference type="RefSeq" id="XP_029348230.1">
    <property type="nucleotide sequence ID" value="XM_029492370.1"/>
</dbReference>
<dbReference type="KEGG" id="api:100574797"/>
<keyword evidence="4" id="KW-1185">Reference proteome</keyword>
<dbReference type="Gene3D" id="3.30.420.10">
    <property type="entry name" value="Ribonuclease H-like superfamily/Ribonuclease H"/>
    <property type="match status" value="1"/>
</dbReference>
<dbReference type="InterPro" id="IPR036397">
    <property type="entry name" value="RNaseH_sf"/>
</dbReference>
<dbReference type="Proteomes" id="UP000007819">
    <property type="component" value="Unassembled WGS sequence"/>
</dbReference>
<evidence type="ECO:0000313" key="3">
    <source>
        <dbReference type="EnsemblMetazoa" id="XP_029348230.1"/>
    </source>
</evidence>
<dbReference type="PROSITE" id="PS50835">
    <property type="entry name" value="IG_LIKE"/>
    <property type="match status" value="1"/>
</dbReference>
<evidence type="ECO:0000313" key="4">
    <source>
        <dbReference type="Proteomes" id="UP000007819"/>
    </source>
</evidence>
<sequence length="308" mass="34748">MDETGITTVQDPGKIIGSKRQKRIGSVTSWERGKNNTVICAMSASGSFIPPLFIFPRKRMDMKLTKHGPPGAVYECTKNGWTTEDIFMKWLKHFKNYSNPTKENPVLLILDNHGSHISLQTYEFCRENHIVMLSLPPHTSHRMQPLDVTFFGPLKTAFRRECDNYIKSHAMIKITPFEIAELFNKAYSQVATIQKGISGFSATGIFPLNPGIFTDEDFYASMTFNQNNTGHETPVIIENETPVIENENLTPTDSNNTHHSMDTSPSVSIQEISPIPKILPKRVIRRVAAKQHSSILTASPMKSKLEER</sequence>
<dbReference type="Pfam" id="PF03184">
    <property type="entry name" value="DDE_1"/>
    <property type="match status" value="1"/>
</dbReference>
<dbReference type="InterPro" id="IPR007110">
    <property type="entry name" value="Ig-like_dom"/>
</dbReference>
<evidence type="ECO:0000256" key="1">
    <source>
        <dbReference type="SAM" id="MobiDB-lite"/>
    </source>
</evidence>
<proteinExistence type="predicted"/>
<accession>A0A8R2JX33</accession>
<feature type="region of interest" description="Disordered" evidence="1">
    <location>
        <begin position="247"/>
        <end position="267"/>
    </location>
</feature>